<name>D2S865_GEOOG</name>
<dbReference type="RefSeq" id="WP_012946928.1">
    <property type="nucleotide sequence ID" value="NC_013757.1"/>
</dbReference>
<accession>D2S865</accession>
<organism evidence="1 2">
    <name type="scientific">Geodermatophilus obscurus (strain ATCC 25078 / DSM 43160 / JCM 3152 / CCUG 61914 / KCC A-0152 / KCTC 9177 / NBRC 13315 / NRRL B-3577 / G-20)</name>
    <dbReference type="NCBI Taxonomy" id="526225"/>
    <lineage>
        <taxon>Bacteria</taxon>
        <taxon>Bacillati</taxon>
        <taxon>Actinomycetota</taxon>
        <taxon>Actinomycetes</taxon>
        <taxon>Geodermatophilales</taxon>
        <taxon>Geodermatophilaceae</taxon>
        <taxon>Geodermatophilus</taxon>
    </lineage>
</organism>
<dbReference type="EMBL" id="CP001867">
    <property type="protein sequence ID" value="ADB73487.1"/>
    <property type="molecule type" value="Genomic_DNA"/>
</dbReference>
<evidence type="ECO:0000313" key="1">
    <source>
        <dbReference type="EMBL" id="ADB73487.1"/>
    </source>
</evidence>
<reference evidence="2" key="2">
    <citation type="submission" date="2010-01" db="EMBL/GenBank/DDBJ databases">
        <title>The complete genome of Geodermatophilus obscurus DSM 43160.</title>
        <authorList>
            <consortium name="US DOE Joint Genome Institute (JGI-PGF)"/>
            <person name="Lucas S."/>
            <person name="Copeland A."/>
            <person name="Lapidus A."/>
            <person name="Glavina del Rio T."/>
            <person name="Dalin E."/>
            <person name="Tice H."/>
            <person name="Bruce D."/>
            <person name="Goodwin L."/>
            <person name="Pitluck S."/>
            <person name="Kyrpides N."/>
            <person name="Mavromatis K."/>
            <person name="Ivanova N."/>
            <person name="Munk A.C."/>
            <person name="Brettin T."/>
            <person name="Detter J.C."/>
            <person name="Han C."/>
            <person name="Larimer F."/>
            <person name="Land M."/>
            <person name="Hauser L."/>
            <person name="Markowitz V."/>
            <person name="Cheng J.-F."/>
            <person name="Hugenholtz P."/>
            <person name="Woyke T."/>
            <person name="Wu D."/>
            <person name="Jando M."/>
            <person name="Schneider S."/>
            <person name="Klenk H.-P."/>
            <person name="Eisen J.A."/>
        </authorList>
    </citation>
    <scope>NUCLEOTIDE SEQUENCE [LARGE SCALE GENOMIC DNA]</scope>
    <source>
        <strain evidence="2">ATCC 25078 / DSM 43160 / JCM 3152 / KCC A-0152 / KCTC 9177 / NBRC 13315 / NRRL B-3577 / G-20</strain>
    </source>
</reference>
<sequence length="73" mass="8324">MSDIDPEVVRLIRELLIQTDKLGFGHQKRARDIARQLDLAGKVIIDKGSVPEWMEQAPDALTGEVRYRYKADS</sequence>
<evidence type="ECO:0000313" key="2">
    <source>
        <dbReference type="Proteomes" id="UP000001382"/>
    </source>
</evidence>
<keyword evidence="2" id="KW-1185">Reference proteome</keyword>
<proteinExistence type="predicted"/>
<dbReference type="AlphaFoldDB" id="D2S865"/>
<reference evidence="1 2" key="1">
    <citation type="journal article" date="2010" name="Stand. Genomic Sci.">
        <title>Complete genome sequence of Geodermatophilus obscurus type strain (G-20).</title>
        <authorList>
            <person name="Ivanova N."/>
            <person name="Sikorski J."/>
            <person name="Jando M."/>
            <person name="Munk C."/>
            <person name="Lapidus A."/>
            <person name="Glavina Del Rio T."/>
            <person name="Copeland A."/>
            <person name="Tice H."/>
            <person name="Cheng J.-F."/>
            <person name="Lucas S."/>
            <person name="Chen F."/>
            <person name="Nolan M."/>
            <person name="Bruce D."/>
            <person name="Goodwin L."/>
            <person name="Pitluck S."/>
            <person name="Mavromatis K."/>
            <person name="Mikhailova N."/>
            <person name="Pati A."/>
            <person name="Chen A."/>
            <person name="Palaniappan K."/>
            <person name="Land M."/>
            <person name="Hauser L."/>
            <person name="Chang Y.-J."/>
            <person name="Jeffries C.D."/>
            <person name="Meincke L."/>
            <person name="Brettin T."/>
            <person name="Detter J.C."/>
            <person name="Detter J.C."/>
            <person name="Rohde M."/>
            <person name="Goeker M."/>
            <person name="Bristow J."/>
            <person name="Eisen J.A."/>
            <person name="Markowitz V."/>
            <person name="Hugenholtz P."/>
            <person name="Kyrpides N.C."/>
            <person name="Klenk H.-P."/>
        </authorList>
    </citation>
    <scope>NUCLEOTIDE SEQUENCE [LARGE SCALE GENOMIC DNA]</scope>
    <source>
        <strain evidence="2">ATCC 25078 / DSM 43160 / JCM 3152 / KCC A-0152 / KCTC 9177 / NBRC 13315 / NRRL B-3577 / G-20</strain>
    </source>
</reference>
<gene>
    <name evidence="1" type="ordered locus">Gobs_0717</name>
</gene>
<dbReference type="KEGG" id="gob:Gobs_0717"/>
<protein>
    <submittedName>
        <fullName evidence="1">Uncharacterized protein</fullName>
    </submittedName>
</protein>
<dbReference type="Proteomes" id="UP000001382">
    <property type="component" value="Chromosome"/>
</dbReference>
<dbReference type="HOGENOM" id="CLU_2699440_0_0_11"/>
<dbReference type="STRING" id="526225.Gobs_0717"/>